<comment type="function">
    <text evidence="4">PPIases accelerate the folding of proteins. It catalyzes the cis-trans isomerization of proline imidic peptide bonds in oligopeptides.</text>
</comment>
<dbReference type="InterPro" id="IPR002130">
    <property type="entry name" value="Cyclophilin-type_PPIase_dom"/>
</dbReference>
<dbReference type="PANTHER" id="PTHR11071:SF561">
    <property type="entry name" value="PEPTIDYL-PROLYL CIS-TRANS ISOMERASE D-RELATED"/>
    <property type="match status" value="1"/>
</dbReference>
<dbReference type="InterPro" id="IPR020892">
    <property type="entry name" value="Cyclophilin-type_PPIase_CS"/>
</dbReference>
<dbReference type="AlphaFoldDB" id="A0A4P9XAJ2"/>
<dbReference type="PIRSF" id="PIRSF001467">
    <property type="entry name" value="Peptidylpro_ismrse"/>
    <property type="match status" value="1"/>
</dbReference>
<dbReference type="InterPro" id="IPR024936">
    <property type="entry name" value="Cyclophilin-type_PPIase"/>
</dbReference>
<dbReference type="GO" id="GO:0016018">
    <property type="term" value="F:cyclosporin A binding"/>
    <property type="evidence" value="ECO:0007669"/>
    <property type="project" value="TreeGrafter"/>
</dbReference>
<evidence type="ECO:0000256" key="3">
    <source>
        <dbReference type="ARBA" id="ARBA00023235"/>
    </source>
</evidence>
<dbReference type="SUPFAM" id="SSF50891">
    <property type="entry name" value="Cyclophilin-like"/>
    <property type="match status" value="1"/>
</dbReference>
<name>A0A4P9XAJ2_9FUNG</name>
<dbReference type="GO" id="GO:0003755">
    <property type="term" value="F:peptidyl-prolyl cis-trans isomerase activity"/>
    <property type="evidence" value="ECO:0007669"/>
    <property type="project" value="UniProtKB-UniRule"/>
</dbReference>
<evidence type="ECO:0000256" key="1">
    <source>
        <dbReference type="ARBA" id="ARBA00000971"/>
    </source>
</evidence>
<dbReference type="Gene3D" id="2.40.100.10">
    <property type="entry name" value="Cyclophilin-like"/>
    <property type="match status" value="1"/>
</dbReference>
<dbReference type="EC" id="5.2.1.8" evidence="4"/>
<evidence type="ECO:0000313" key="6">
    <source>
        <dbReference type="EMBL" id="RKP02356.1"/>
    </source>
</evidence>
<dbReference type="STRING" id="1555241.A0A4P9XAJ2"/>
<gene>
    <name evidence="6" type="ORF">CXG81DRAFT_10868</name>
</gene>
<dbReference type="PROSITE" id="PS50072">
    <property type="entry name" value="CSA_PPIASE_2"/>
    <property type="match status" value="1"/>
</dbReference>
<protein>
    <recommendedName>
        <fullName evidence="4">Peptidyl-prolyl cis-trans isomerase</fullName>
        <shortName evidence="4">PPIase</shortName>
        <ecNumber evidence="4">5.2.1.8</ecNumber>
    </recommendedName>
</protein>
<dbReference type="Proteomes" id="UP000274922">
    <property type="component" value="Unassembled WGS sequence"/>
</dbReference>
<evidence type="ECO:0000256" key="2">
    <source>
        <dbReference type="ARBA" id="ARBA00023110"/>
    </source>
</evidence>
<sequence>MFGNAVPRTTANFEALCTHAQGYGYRGSTFHRVIPDFMLQGGDITRGDGTGGRSIYGDAFDDENFDLSHDVAGKLSMANAGPNTQSSQFFVTTVPCPWLDGKHVVFGQVLEGLDHIMTLQRVPTTDDKPDVDVVITDCSILGPSN</sequence>
<reference evidence="7" key="1">
    <citation type="journal article" date="2018" name="Nat. Microbiol.">
        <title>Leveraging single-cell genomics to expand the fungal tree of life.</title>
        <authorList>
            <person name="Ahrendt S.R."/>
            <person name="Quandt C.A."/>
            <person name="Ciobanu D."/>
            <person name="Clum A."/>
            <person name="Salamov A."/>
            <person name="Andreopoulos B."/>
            <person name="Cheng J.F."/>
            <person name="Woyke T."/>
            <person name="Pelin A."/>
            <person name="Henrissat B."/>
            <person name="Reynolds N.K."/>
            <person name="Benny G.L."/>
            <person name="Smith M.E."/>
            <person name="James T.Y."/>
            <person name="Grigoriev I.V."/>
        </authorList>
    </citation>
    <scope>NUCLEOTIDE SEQUENCE [LARGE SCALE GENOMIC DNA]</scope>
    <source>
        <strain evidence="7">ATCC 52028</strain>
    </source>
</reference>
<evidence type="ECO:0000313" key="7">
    <source>
        <dbReference type="Proteomes" id="UP000274922"/>
    </source>
</evidence>
<comment type="similarity">
    <text evidence="4">Belongs to the cyclophilin-type PPIase family.</text>
</comment>
<keyword evidence="3 4" id="KW-0413">Isomerase</keyword>
<dbReference type="PRINTS" id="PR00153">
    <property type="entry name" value="CSAPPISMRASE"/>
</dbReference>
<proteinExistence type="inferred from homology"/>
<dbReference type="FunFam" id="2.40.100.10:FF:000025">
    <property type="entry name" value="Peptidyl-prolyl cis-trans isomerase CYP19-2"/>
    <property type="match status" value="1"/>
</dbReference>
<feature type="domain" description="PPIase cyclophilin-type" evidence="5">
    <location>
        <begin position="1"/>
        <end position="140"/>
    </location>
</feature>
<dbReference type="OrthoDB" id="193499at2759"/>
<keyword evidence="7" id="KW-1185">Reference proteome</keyword>
<dbReference type="GO" id="GO:0006457">
    <property type="term" value="P:protein folding"/>
    <property type="evidence" value="ECO:0007669"/>
    <property type="project" value="InterPro"/>
</dbReference>
<dbReference type="PROSITE" id="PS00170">
    <property type="entry name" value="CSA_PPIASE_1"/>
    <property type="match status" value="1"/>
</dbReference>
<dbReference type="GO" id="GO:0005737">
    <property type="term" value="C:cytoplasm"/>
    <property type="evidence" value="ECO:0007669"/>
    <property type="project" value="TreeGrafter"/>
</dbReference>
<dbReference type="InterPro" id="IPR029000">
    <property type="entry name" value="Cyclophilin-like_dom_sf"/>
</dbReference>
<dbReference type="PANTHER" id="PTHR11071">
    <property type="entry name" value="PEPTIDYL-PROLYL CIS-TRANS ISOMERASE"/>
    <property type="match status" value="1"/>
</dbReference>
<dbReference type="Pfam" id="PF00160">
    <property type="entry name" value="Pro_isomerase"/>
    <property type="match status" value="1"/>
</dbReference>
<accession>A0A4P9XAJ2</accession>
<evidence type="ECO:0000256" key="4">
    <source>
        <dbReference type="RuleBase" id="RU363019"/>
    </source>
</evidence>
<dbReference type="EMBL" id="ML014145">
    <property type="protein sequence ID" value="RKP02356.1"/>
    <property type="molecule type" value="Genomic_DNA"/>
</dbReference>
<keyword evidence="2 4" id="KW-0697">Rotamase</keyword>
<evidence type="ECO:0000259" key="5">
    <source>
        <dbReference type="PROSITE" id="PS50072"/>
    </source>
</evidence>
<comment type="catalytic activity">
    <reaction evidence="1 4">
        <text>[protein]-peptidylproline (omega=180) = [protein]-peptidylproline (omega=0)</text>
        <dbReference type="Rhea" id="RHEA:16237"/>
        <dbReference type="Rhea" id="RHEA-COMP:10747"/>
        <dbReference type="Rhea" id="RHEA-COMP:10748"/>
        <dbReference type="ChEBI" id="CHEBI:83833"/>
        <dbReference type="ChEBI" id="CHEBI:83834"/>
        <dbReference type="EC" id="5.2.1.8"/>
    </reaction>
</comment>
<organism evidence="6 7">
    <name type="scientific">Caulochytrium protostelioides</name>
    <dbReference type="NCBI Taxonomy" id="1555241"/>
    <lineage>
        <taxon>Eukaryota</taxon>
        <taxon>Fungi</taxon>
        <taxon>Fungi incertae sedis</taxon>
        <taxon>Chytridiomycota</taxon>
        <taxon>Chytridiomycota incertae sedis</taxon>
        <taxon>Chytridiomycetes</taxon>
        <taxon>Caulochytriales</taxon>
        <taxon>Caulochytriaceae</taxon>
        <taxon>Caulochytrium</taxon>
    </lineage>
</organism>